<keyword evidence="7" id="KW-1185">Reference proteome</keyword>
<proteinExistence type="predicted"/>
<dbReference type="Pfam" id="PF02779">
    <property type="entry name" value="Transket_pyr"/>
    <property type="match status" value="1"/>
</dbReference>
<evidence type="ECO:0000259" key="4">
    <source>
        <dbReference type="SMART" id="SM00861"/>
    </source>
</evidence>
<dbReference type="SUPFAM" id="SSF52922">
    <property type="entry name" value="TK C-terminal domain-like"/>
    <property type="match status" value="1"/>
</dbReference>
<evidence type="ECO:0000256" key="1">
    <source>
        <dbReference type="ARBA" id="ARBA00001964"/>
    </source>
</evidence>
<dbReference type="EMBL" id="CP031598">
    <property type="protein sequence ID" value="QEW25276.1"/>
    <property type="molecule type" value="Genomic_DNA"/>
</dbReference>
<organism evidence="5 7">
    <name type="scientific">Roseovarius indicus</name>
    <dbReference type="NCBI Taxonomy" id="540747"/>
    <lineage>
        <taxon>Bacteria</taxon>
        <taxon>Pseudomonadati</taxon>
        <taxon>Pseudomonadota</taxon>
        <taxon>Alphaproteobacteria</taxon>
        <taxon>Rhodobacterales</taxon>
        <taxon>Roseobacteraceae</taxon>
        <taxon>Roseovarius</taxon>
    </lineage>
</organism>
<dbReference type="Proteomes" id="UP000051401">
    <property type="component" value="Unassembled WGS sequence"/>
</dbReference>
<evidence type="ECO:0000313" key="5">
    <source>
        <dbReference type="EMBL" id="KRS15531.1"/>
    </source>
</evidence>
<evidence type="ECO:0000313" key="8">
    <source>
        <dbReference type="Proteomes" id="UP000325785"/>
    </source>
</evidence>
<dbReference type="KEGG" id="rid:RIdsm_01062"/>
<dbReference type="Gene3D" id="3.40.50.970">
    <property type="match status" value="1"/>
</dbReference>
<dbReference type="InterPro" id="IPR009014">
    <property type="entry name" value="Transketo_C/PFOR_II"/>
</dbReference>
<evidence type="ECO:0000313" key="6">
    <source>
        <dbReference type="EMBL" id="QEW25276.1"/>
    </source>
</evidence>
<dbReference type="GO" id="GO:0009083">
    <property type="term" value="P:branched-chain amino acid catabolic process"/>
    <property type="evidence" value="ECO:0007669"/>
    <property type="project" value="TreeGrafter"/>
</dbReference>
<dbReference type="GO" id="GO:0003863">
    <property type="term" value="F:branched-chain 2-oxo acid dehydrogenase activity"/>
    <property type="evidence" value="ECO:0007669"/>
    <property type="project" value="UniProtKB-EC"/>
</dbReference>
<sequence length="330" mass="35761">MSPQTLTMLEALRAGMAHMLETDDSVVLMGEDVGRSGGIFRTSTGLAQRFGGNRVIDTPLDEKGIVAHAIGMALYGLRPIVEMQFSGFIHDAFEHIMFCAARYRWASGGQYSCPLVIRSPSFGGIKGGFWHSQSAEAYFFHHGGIKVLSPSTPEDAYRMMIAAVQDPDPVLLLEPVPLYRSMSAEFDTDGVPAEFGEARIVRPGADATLLAYGPIVHECERVADTLAASGGAEVEVIDLRSLMPYDVETILASVRKTGRVVIAHEAPVTMGFGAELAAVLQEKAFGYLRAPIDRVGAPDVPYHFSIGDEMYRPTASNIRAGITRVTEFAF</sequence>
<dbReference type="EC" id="1.2.4.4" evidence="2"/>
<dbReference type="InterPro" id="IPR033248">
    <property type="entry name" value="Transketolase_C"/>
</dbReference>
<dbReference type="CDD" id="cd07036">
    <property type="entry name" value="TPP_PYR_E1-PDHc-beta_like"/>
    <property type="match status" value="1"/>
</dbReference>
<protein>
    <recommendedName>
        <fullName evidence="2">3-methyl-2-oxobutanoate dehydrogenase (2-methylpropanoyl-transferring)</fullName>
        <ecNumber evidence="2">1.2.4.4</ecNumber>
    </recommendedName>
</protein>
<dbReference type="PANTHER" id="PTHR42980:SF1">
    <property type="entry name" value="2-OXOISOVALERATE DEHYDROGENASE SUBUNIT BETA, MITOCHONDRIAL"/>
    <property type="match status" value="1"/>
</dbReference>
<dbReference type="PATRIC" id="fig|540747.5.peg.3003"/>
<evidence type="ECO:0000256" key="2">
    <source>
        <dbReference type="ARBA" id="ARBA00012277"/>
    </source>
</evidence>
<gene>
    <name evidence="6" type="primary">bkdA2_2</name>
    <name evidence="6" type="ORF">RIdsm_01062</name>
    <name evidence="5" type="ORF">XM52_23225</name>
</gene>
<dbReference type="AlphaFoldDB" id="A0A0T5P305"/>
<dbReference type="Pfam" id="PF02780">
    <property type="entry name" value="Transketolase_C"/>
    <property type="match status" value="1"/>
</dbReference>
<keyword evidence="3 6" id="KW-0560">Oxidoreductase</keyword>
<dbReference type="PANTHER" id="PTHR42980">
    <property type="entry name" value="2-OXOISOVALERATE DEHYDROGENASE SUBUNIT BETA-RELATED"/>
    <property type="match status" value="1"/>
</dbReference>
<dbReference type="EMBL" id="LAXI01000021">
    <property type="protein sequence ID" value="KRS15531.1"/>
    <property type="molecule type" value="Genomic_DNA"/>
</dbReference>
<accession>A0A0T5P305</accession>
<dbReference type="GO" id="GO:0007584">
    <property type="term" value="P:response to nutrient"/>
    <property type="evidence" value="ECO:0007669"/>
    <property type="project" value="TreeGrafter"/>
</dbReference>
<dbReference type="InterPro" id="IPR005475">
    <property type="entry name" value="Transketolase-like_Pyr-bd"/>
</dbReference>
<dbReference type="FunFam" id="3.40.50.920:FF:000001">
    <property type="entry name" value="Pyruvate dehydrogenase E1 beta subunit"/>
    <property type="match status" value="1"/>
</dbReference>
<reference evidence="6 8" key="2">
    <citation type="submission" date="2018-08" db="EMBL/GenBank/DDBJ databases">
        <title>Genetic Globetrotter - A new plasmid hitch-hiking vast phylogenetic and geographic distances.</title>
        <authorList>
            <person name="Vollmers J."/>
            <person name="Petersen J."/>
        </authorList>
    </citation>
    <scope>NUCLEOTIDE SEQUENCE [LARGE SCALE GENOMIC DNA]</scope>
    <source>
        <strain evidence="6 8">DSM 26383</strain>
    </source>
</reference>
<dbReference type="InterPro" id="IPR029061">
    <property type="entry name" value="THDP-binding"/>
</dbReference>
<comment type="cofactor">
    <cofactor evidence="1">
        <name>thiamine diphosphate</name>
        <dbReference type="ChEBI" id="CHEBI:58937"/>
    </cofactor>
</comment>
<dbReference type="OrthoDB" id="7821727at2"/>
<feature type="domain" description="Transketolase-like pyrimidine-binding" evidence="4">
    <location>
        <begin position="6"/>
        <end position="181"/>
    </location>
</feature>
<reference evidence="5 7" key="1">
    <citation type="submission" date="2015-04" db="EMBL/GenBank/DDBJ databases">
        <title>The draft genome sequence of Roseovarius indicus B108T.</title>
        <authorList>
            <person name="Li G."/>
            <person name="Lai Q."/>
            <person name="Shao Z."/>
            <person name="Yan P."/>
        </authorList>
    </citation>
    <scope>NUCLEOTIDE SEQUENCE [LARGE SCALE GENOMIC DNA]</scope>
    <source>
        <strain evidence="5 7">B108</strain>
    </source>
</reference>
<evidence type="ECO:0000256" key="3">
    <source>
        <dbReference type="ARBA" id="ARBA00023002"/>
    </source>
</evidence>
<dbReference type="SMART" id="SM00861">
    <property type="entry name" value="Transket_pyr"/>
    <property type="match status" value="1"/>
</dbReference>
<dbReference type="RefSeq" id="WP_057820067.1">
    <property type="nucleotide sequence ID" value="NZ_CP031598.1"/>
</dbReference>
<dbReference type="SUPFAM" id="SSF52518">
    <property type="entry name" value="Thiamin diphosphate-binding fold (THDP-binding)"/>
    <property type="match status" value="1"/>
</dbReference>
<dbReference type="FunFam" id="3.40.50.970:FF:000001">
    <property type="entry name" value="Pyruvate dehydrogenase E1 beta subunit"/>
    <property type="match status" value="1"/>
</dbReference>
<name>A0A0T5P305_9RHOB</name>
<dbReference type="STRING" id="540747.SAMN04488031_106164"/>
<dbReference type="Proteomes" id="UP000325785">
    <property type="component" value="Chromosome"/>
</dbReference>
<dbReference type="Gene3D" id="3.40.50.920">
    <property type="match status" value="1"/>
</dbReference>
<evidence type="ECO:0000313" key="7">
    <source>
        <dbReference type="Proteomes" id="UP000051401"/>
    </source>
</evidence>